<name>A0ABV6DQL4_9BACL</name>
<evidence type="ECO:0000256" key="1">
    <source>
        <dbReference type="SAM" id="MobiDB-lite"/>
    </source>
</evidence>
<dbReference type="EMBL" id="JBHLWN010000077">
    <property type="protein sequence ID" value="MFC0214930.1"/>
    <property type="molecule type" value="Genomic_DNA"/>
</dbReference>
<reference evidence="2 3" key="1">
    <citation type="submission" date="2024-09" db="EMBL/GenBank/DDBJ databases">
        <authorList>
            <person name="Sun Q."/>
            <person name="Mori K."/>
        </authorList>
    </citation>
    <scope>NUCLEOTIDE SEQUENCE [LARGE SCALE GENOMIC DNA]</scope>
    <source>
        <strain evidence="2 3">CCM 7759</strain>
    </source>
</reference>
<protein>
    <recommendedName>
        <fullName evidence="4">Small acid-soluble spore protein P</fullName>
    </recommendedName>
</protein>
<evidence type="ECO:0000313" key="3">
    <source>
        <dbReference type="Proteomes" id="UP001589776"/>
    </source>
</evidence>
<comment type="caution">
    <text evidence="2">The sequence shown here is derived from an EMBL/GenBank/DDBJ whole genome shotgun (WGS) entry which is preliminary data.</text>
</comment>
<organism evidence="2 3">
    <name type="scientific">Paenibacillus chartarius</name>
    <dbReference type="NCBI Taxonomy" id="747481"/>
    <lineage>
        <taxon>Bacteria</taxon>
        <taxon>Bacillati</taxon>
        <taxon>Bacillota</taxon>
        <taxon>Bacilli</taxon>
        <taxon>Bacillales</taxon>
        <taxon>Paenibacillaceae</taxon>
        <taxon>Paenibacillus</taxon>
    </lineage>
</organism>
<accession>A0ABV6DQL4</accession>
<dbReference type="Proteomes" id="UP001589776">
    <property type="component" value="Unassembled WGS sequence"/>
</dbReference>
<evidence type="ECO:0000313" key="2">
    <source>
        <dbReference type="EMBL" id="MFC0214930.1"/>
    </source>
</evidence>
<proteinExistence type="predicted"/>
<gene>
    <name evidence="2" type="ORF">ACFFK0_21200</name>
</gene>
<dbReference type="RefSeq" id="WP_377472357.1">
    <property type="nucleotide sequence ID" value="NZ_JBHLWN010000077.1"/>
</dbReference>
<keyword evidence="3" id="KW-1185">Reference proteome</keyword>
<evidence type="ECO:0008006" key="4">
    <source>
        <dbReference type="Google" id="ProtNLM"/>
    </source>
</evidence>
<feature type="compositionally biased region" description="Basic residues" evidence="1">
    <location>
        <begin position="39"/>
        <end position="49"/>
    </location>
</feature>
<feature type="region of interest" description="Disordered" evidence="1">
    <location>
        <begin position="1"/>
        <end position="49"/>
    </location>
</feature>
<sequence>MKLKRTPLTERRLHVMGDSPTRPNGSQHVEPPSDDPKKQGRSAAKKKSK</sequence>